<dbReference type="EMBL" id="LGRX02016475">
    <property type="protein sequence ID" value="KAK3262071.1"/>
    <property type="molecule type" value="Genomic_DNA"/>
</dbReference>
<feature type="compositionally biased region" description="Basic and acidic residues" evidence="1">
    <location>
        <begin position="1"/>
        <end position="19"/>
    </location>
</feature>
<feature type="compositionally biased region" description="Basic and acidic residues" evidence="1">
    <location>
        <begin position="140"/>
        <end position="152"/>
    </location>
</feature>
<evidence type="ECO:0000256" key="1">
    <source>
        <dbReference type="SAM" id="MobiDB-lite"/>
    </source>
</evidence>
<dbReference type="AlphaFoldDB" id="A0AAE0FN88"/>
<feature type="compositionally biased region" description="Basic and acidic residues" evidence="1">
    <location>
        <begin position="537"/>
        <end position="546"/>
    </location>
</feature>
<feature type="region of interest" description="Disordered" evidence="1">
    <location>
        <begin position="268"/>
        <end position="294"/>
    </location>
</feature>
<feature type="compositionally biased region" description="Acidic residues" evidence="1">
    <location>
        <begin position="232"/>
        <end position="242"/>
    </location>
</feature>
<protein>
    <submittedName>
        <fullName evidence="2">Uncharacterized protein</fullName>
    </submittedName>
</protein>
<feature type="compositionally biased region" description="Basic and acidic residues" evidence="1">
    <location>
        <begin position="222"/>
        <end position="231"/>
    </location>
</feature>
<feature type="region of interest" description="Disordered" evidence="1">
    <location>
        <begin position="1"/>
        <end position="202"/>
    </location>
</feature>
<gene>
    <name evidence="2" type="ORF">CYMTET_29054</name>
</gene>
<name>A0AAE0FN88_9CHLO</name>
<organism evidence="2 3">
    <name type="scientific">Cymbomonas tetramitiformis</name>
    <dbReference type="NCBI Taxonomy" id="36881"/>
    <lineage>
        <taxon>Eukaryota</taxon>
        <taxon>Viridiplantae</taxon>
        <taxon>Chlorophyta</taxon>
        <taxon>Pyramimonadophyceae</taxon>
        <taxon>Pyramimonadales</taxon>
        <taxon>Pyramimonadaceae</taxon>
        <taxon>Cymbomonas</taxon>
    </lineage>
</organism>
<feature type="compositionally biased region" description="Basic and acidic residues" evidence="1">
    <location>
        <begin position="489"/>
        <end position="526"/>
    </location>
</feature>
<comment type="caution">
    <text evidence="2">The sequence shown here is derived from an EMBL/GenBank/DDBJ whole genome shotgun (WGS) entry which is preliminary data.</text>
</comment>
<accession>A0AAE0FN88</accession>
<sequence>MPPGERGEAEGGYVGKEEGAWASGAGGGEEEKGGREGGRSSPRGGEQGAESAVVAADEGGGSGEPGDTGRGDSGEEPLPETENFSSRPVLEADEVVSNFGGGVDEVPDAVGAAVGGDEGPSEDSTSAVGRETRVGIGEFVDERELVRRRLGEGGEDNTSARGVERDGEVKEVNQRANVSKARTAKAMEKARDDTEPSPKKGDLATVCASLVSDDDATLLVGEEPRSIRSEQGEDAVFDPAEEECEVRTILQEGPEREVKDMALTEKVSAVGLPEVREDKGGHSTPSGMKGDDGEELELLEEPRGGEGRDILRSMCIREGTVVVQVVELGDHLEVVENRAREGNVAGKLVHGEGDEERRSLLKEQAVLTGDAKRVSGASITRGEGDQESTLDDCKGLGKERVNVGKGEAGPRCPSTEASADCGEEVREGEGNGWFEEEVGGEEGLKAGLLLLGEPRKEGDEGRISCGKMRGAIKITEEVGRESGGAGAWEGRERGEERCEGAEVHEAEAEVRKGREGEGRAKGRGQSEKPGGINGWVEEAKEVMSWR</sequence>
<dbReference type="Proteomes" id="UP001190700">
    <property type="component" value="Unassembled WGS sequence"/>
</dbReference>
<proteinExistence type="predicted"/>
<keyword evidence="3" id="KW-1185">Reference proteome</keyword>
<feature type="compositionally biased region" description="Basic and acidic residues" evidence="1">
    <location>
        <begin position="162"/>
        <end position="173"/>
    </location>
</feature>
<evidence type="ECO:0000313" key="3">
    <source>
        <dbReference type="Proteomes" id="UP001190700"/>
    </source>
</evidence>
<feature type="region of interest" description="Disordered" evidence="1">
    <location>
        <begin position="405"/>
        <end position="425"/>
    </location>
</feature>
<evidence type="ECO:0000313" key="2">
    <source>
        <dbReference type="EMBL" id="KAK3262071.1"/>
    </source>
</evidence>
<feature type="compositionally biased region" description="Basic and acidic residues" evidence="1">
    <location>
        <begin position="29"/>
        <end position="38"/>
    </location>
</feature>
<feature type="region of interest" description="Disordered" evidence="1">
    <location>
        <begin position="221"/>
        <end position="242"/>
    </location>
</feature>
<feature type="region of interest" description="Disordered" evidence="1">
    <location>
        <begin position="480"/>
        <end position="546"/>
    </location>
</feature>
<reference evidence="2 3" key="1">
    <citation type="journal article" date="2015" name="Genome Biol. Evol.">
        <title>Comparative Genomics of a Bacterivorous Green Alga Reveals Evolutionary Causalities and Consequences of Phago-Mixotrophic Mode of Nutrition.</title>
        <authorList>
            <person name="Burns J.A."/>
            <person name="Paasch A."/>
            <person name="Narechania A."/>
            <person name="Kim E."/>
        </authorList>
    </citation>
    <scope>NUCLEOTIDE SEQUENCE [LARGE SCALE GENOMIC DNA]</scope>
    <source>
        <strain evidence="2 3">PLY_AMNH</strain>
    </source>
</reference>
<feature type="compositionally biased region" description="Basic and acidic residues" evidence="1">
    <location>
        <begin position="185"/>
        <end position="202"/>
    </location>
</feature>